<keyword evidence="2" id="KW-0460">Magnesium</keyword>
<dbReference type="Pfam" id="PF00348">
    <property type="entry name" value="polyprenyl_synt"/>
    <property type="match status" value="1"/>
</dbReference>
<dbReference type="GO" id="GO:0046872">
    <property type="term" value="F:metal ion binding"/>
    <property type="evidence" value="ECO:0007669"/>
    <property type="project" value="UniProtKB-KW"/>
</dbReference>
<proteinExistence type="inferred from homology"/>
<dbReference type="KEGG" id="aja:AJAP_31410"/>
<name>A0A075V3I5_9PSEU</name>
<evidence type="ECO:0000256" key="2">
    <source>
        <dbReference type="ARBA" id="ARBA00022842"/>
    </source>
</evidence>
<keyword evidence="1" id="KW-0479">Metal-binding</keyword>
<dbReference type="AlphaFoldDB" id="A0A075V3I5"/>
<sequence length="341" mass="36330">MTTIETHTGARPAGEVLTWSRNLLDPALREAVDGLPESMRLIAGYHFGWWDEHGRPSTSDSGKALRPALALLSAQAVGGDAEIAVPVGVAVEMVHNFSLLHDDVMDSDTTRRHRPTAWTVFGTGAAILAGDALLCRAFEVLAPFGQTALRVLSTAVIDLLEGQSADLKFEERGDVDTAECVRMAEGKTGALLGASCTLGALAGEGRQDQVDRLTEYGRALGLAFQHIDDLLGIWGDPAVTGKPVHSDLSNRKKSLPVVAALHSGTDAGRELDALYRKENLDAAELPHAAELVERAGGRTWSQEQADALLTGALHHLAVANPVPRPGAELAALAKLVVRRRY</sequence>
<accession>A0A075V3I5</accession>
<dbReference type="InterPro" id="IPR033749">
    <property type="entry name" value="Polyprenyl_synt_CS"/>
</dbReference>
<dbReference type="HOGENOM" id="CLU_014015_2_1_11"/>
<dbReference type="eggNOG" id="COG0142">
    <property type="taxonomic scope" value="Bacteria"/>
</dbReference>
<dbReference type="PANTHER" id="PTHR12001">
    <property type="entry name" value="GERANYLGERANYL PYROPHOSPHATE SYNTHASE"/>
    <property type="match status" value="1"/>
</dbReference>
<evidence type="ECO:0000313" key="5">
    <source>
        <dbReference type="Proteomes" id="UP000028492"/>
    </source>
</evidence>
<dbReference type="InterPro" id="IPR000092">
    <property type="entry name" value="Polyprenyl_synt"/>
</dbReference>
<dbReference type="GO" id="GO:0004337">
    <property type="term" value="F:(2E,6E)-farnesyl diphosphate synthase activity"/>
    <property type="evidence" value="ECO:0007669"/>
    <property type="project" value="UniProtKB-EC"/>
</dbReference>
<organism evidence="4 5">
    <name type="scientific">Amycolatopsis japonica</name>
    <dbReference type="NCBI Taxonomy" id="208439"/>
    <lineage>
        <taxon>Bacteria</taxon>
        <taxon>Bacillati</taxon>
        <taxon>Actinomycetota</taxon>
        <taxon>Actinomycetes</taxon>
        <taxon>Pseudonocardiales</taxon>
        <taxon>Pseudonocardiaceae</taxon>
        <taxon>Amycolatopsis</taxon>
        <taxon>Amycolatopsis japonica group</taxon>
    </lineage>
</organism>
<dbReference type="Gene3D" id="1.10.600.10">
    <property type="entry name" value="Farnesyl Diphosphate Synthase"/>
    <property type="match status" value="1"/>
</dbReference>
<dbReference type="EMBL" id="CP008953">
    <property type="protein sequence ID" value="AIG79104.1"/>
    <property type="molecule type" value="Genomic_DNA"/>
</dbReference>
<comment type="similarity">
    <text evidence="3">Belongs to the FPP/GGPP synthase family.</text>
</comment>
<evidence type="ECO:0000256" key="1">
    <source>
        <dbReference type="ARBA" id="ARBA00022723"/>
    </source>
</evidence>
<gene>
    <name evidence="4" type="ORF">AJAP_31410</name>
</gene>
<reference evidence="4 5" key="1">
    <citation type="journal article" date="2014" name="J. Biotechnol.">
        <title>Complete genome sequence of the actinobacterium Amycolatopsis japonica MG417-CF17(T) (=DSM 44213T) producing (S,S)-N,N'-ethylenediaminedisuccinic acid.</title>
        <authorList>
            <person name="Stegmann E."/>
            <person name="Albersmeier A."/>
            <person name="Spohn M."/>
            <person name="Gert H."/>
            <person name="Weber T."/>
            <person name="Wohlleben W."/>
            <person name="Kalinowski J."/>
            <person name="Ruckert C."/>
        </authorList>
    </citation>
    <scope>NUCLEOTIDE SEQUENCE [LARGE SCALE GENOMIC DNA]</scope>
    <source>
        <strain evidence="5">MG417-CF17 (DSM 44213)</strain>
    </source>
</reference>
<protein>
    <submittedName>
        <fullName evidence="4">(2E,6E)-farnesyl diphosphate synthase</fullName>
        <ecNumber evidence="4">2.5.1.10</ecNumber>
    </submittedName>
</protein>
<evidence type="ECO:0000313" key="4">
    <source>
        <dbReference type="EMBL" id="AIG79104.1"/>
    </source>
</evidence>
<dbReference type="SFLD" id="SFLDS00005">
    <property type="entry name" value="Isoprenoid_Synthase_Type_I"/>
    <property type="match status" value="1"/>
</dbReference>
<dbReference type="SUPFAM" id="SSF48576">
    <property type="entry name" value="Terpenoid synthases"/>
    <property type="match status" value="1"/>
</dbReference>
<dbReference type="CDD" id="cd00685">
    <property type="entry name" value="Trans_IPPS_HT"/>
    <property type="match status" value="1"/>
</dbReference>
<evidence type="ECO:0000256" key="3">
    <source>
        <dbReference type="RuleBase" id="RU004466"/>
    </source>
</evidence>
<dbReference type="STRING" id="208439.AJAP_31410"/>
<keyword evidence="3 4" id="KW-0808">Transferase</keyword>
<dbReference type="SFLD" id="SFLDG01017">
    <property type="entry name" value="Polyprenyl_Transferase_Like"/>
    <property type="match status" value="1"/>
</dbReference>
<dbReference type="Proteomes" id="UP000028492">
    <property type="component" value="Chromosome"/>
</dbReference>
<dbReference type="EC" id="2.5.1.10" evidence="4"/>
<dbReference type="RefSeq" id="WP_038517975.1">
    <property type="nucleotide sequence ID" value="NZ_CP008953.1"/>
</dbReference>
<dbReference type="InterPro" id="IPR008949">
    <property type="entry name" value="Isoprenoid_synthase_dom_sf"/>
</dbReference>
<dbReference type="PROSITE" id="PS00723">
    <property type="entry name" value="POLYPRENYL_SYNTHASE_1"/>
    <property type="match status" value="1"/>
</dbReference>
<keyword evidence="5" id="KW-1185">Reference proteome</keyword>
<dbReference type="PANTHER" id="PTHR12001:SF86">
    <property type="entry name" value="GERANYLGERANYL DIPHOSPHATE SYNTHASE"/>
    <property type="match status" value="1"/>
</dbReference>
<dbReference type="GO" id="GO:0008299">
    <property type="term" value="P:isoprenoid biosynthetic process"/>
    <property type="evidence" value="ECO:0007669"/>
    <property type="project" value="InterPro"/>
</dbReference>
<dbReference type="NCBIfam" id="NF041169">
    <property type="entry name" value="f2_encap_cargo4"/>
    <property type="match status" value="1"/>
</dbReference>